<feature type="region of interest" description="Disordered" evidence="1">
    <location>
        <begin position="1"/>
        <end position="28"/>
    </location>
</feature>
<dbReference type="AlphaFoldDB" id="A0A699KPH4"/>
<sequence length="84" mass="9415">MGHFARECRIPRNQESSPKNQDSSRKTVNVEDISSKPMVVIDGAGFDWSYMADDEASTNMAFMDFSDSDSLINLSLILLPIKEL</sequence>
<protein>
    <submittedName>
        <fullName evidence="2">Uncharacterized protein</fullName>
    </submittedName>
</protein>
<gene>
    <name evidence="2" type="ORF">Tci_676870</name>
</gene>
<name>A0A699KPH4_TANCI</name>
<dbReference type="EMBL" id="BKCJ010541024">
    <property type="protein sequence ID" value="GFB04899.1"/>
    <property type="molecule type" value="Genomic_DNA"/>
</dbReference>
<proteinExistence type="predicted"/>
<evidence type="ECO:0000313" key="2">
    <source>
        <dbReference type="EMBL" id="GFB04899.1"/>
    </source>
</evidence>
<organism evidence="2">
    <name type="scientific">Tanacetum cinerariifolium</name>
    <name type="common">Dalmatian daisy</name>
    <name type="synonym">Chrysanthemum cinerariifolium</name>
    <dbReference type="NCBI Taxonomy" id="118510"/>
    <lineage>
        <taxon>Eukaryota</taxon>
        <taxon>Viridiplantae</taxon>
        <taxon>Streptophyta</taxon>
        <taxon>Embryophyta</taxon>
        <taxon>Tracheophyta</taxon>
        <taxon>Spermatophyta</taxon>
        <taxon>Magnoliopsida</taxon>
        <taxon>eudicotyledons</taxon>
        <taxon>Gunneridae</taxon>
        <taxon>Pentapetalae</taxon>
        <taxon>asterids</taxon>
        <taxon>campanulids</taxon>
        <taxon>Asterales</taxon>
        <taxon>Asteraceae</taxon>
        <taxon>Asteroideae</taxon>
        <taxon>Anthemideae</taxon>
        <taxon>Anthemidinae</taxon>
        <taxon>Tanacetum</taxon>
    </lineage>
</organism>
<reference evidence="2" key="1">
    <citation type="journal article" date="2019" name="Sci. Rep.">
        <title>Draft genome of Tanacetum cinerariifolium, the natural source of mosquito coil.</title>
        <authorList>
            <person name="Yamashiro T."/>
            <person name="Shiraishi A."/>
            <person name="Satake H."/>
            <person name="Nakayama K."/>
        </authorList>
    </citation>
    <scope>NUCLEOTIDE SEQUENCE</scope>
</reference>
<evidence type="ECO:0000256" key="1">
    <source>
        <dbReference type="SAM" id="MobiDB-lite"/>
    </source>
</evidence>
<comment type="caution">
    <text evidence="2">The sequence shown here is derived from an EMBL/GenBank/DDBJ whole genome shotgun (WGS) entry which is preliminary data.</text>
</comment>
<feature type="compositionally biased region" description="Basic and acidic residues" evidence="1">
    <location>
        <begin position="1"/>
        <end position="12"/>
    </location>
</feature>
<accession>A0A699KPH4</accession>